<evidence type="ECO:0000313" key="3">
    <source>
        <dbReference type="Proteomes" id="UP001497600"/>
    </source>
</evidence>
<accession>A0ABP0EFH1</accession>
<feature type="compositionally biased region" description="Low complexity" evidence="1">
    <location>
        <begin position="141"/>
        <end position="175"/>
    </location>
</feature>
<organism evidence="2 3">
    <name type="scientific">[Candida] anglica</name>
    <dbReference type="NCBI Taxonomy" id="148631"/>
    <lineage>
        <taxon>Eukaryota</taxon>
        <taxon>Fungi</taxon>
        <taxon>Dikarya</taxon>
        <taxon>Ascomycota</taxon>
        <taxon>Saccharomycotina</taxon>
        <taxon>Pichiomycetes</taxon>
        <taxon>Debaryomycetaceae</taxon>
        <taxon>Kurtzmaniella</taxon>
    </lineage>
</organism>
<keyword evidence="3" id="KW-1185">Reference proteome</keyword>
<evidence type="ECO:0000256" key="1">
    <source>
        <dbReference type="SAM" id="MobiDB-lite"/>
    </source>
</evidence>
<evidence type="ECO:0000313" key="2">
    <source>
        <dbReference type="EMBL" id="CAK7911116.1"/>
    </source>
</evidence>
<dbReference type="Proteomes" id="UP001497600">
    <property type="component" value="Chromosome F"/>
</dbReference>
<feature type="region of interest" description="Disordered" evidence="1">
    <location>
        <begin position="132"/>
        <end position="175"/>
    </location>
</feature>
<gene>
    <name evidence="2" type="ORF">CAAN4_F00958</name>
</gene>
<proteinExistence type="predicted"/>
<reference evidence="2 3" key="1">
    <citation type="submission" date="2024-01" db="EMBL/GenBank/DDBJ databases">
        <authorList>
            <consortium name="Genoscope - CEA"/>
            <person name="William W."/>
        </authorList>
    </citation>
    <scope>NUCLEOTIDE SEQUENCE [LARGE SCALE GENOMIC DNA]</scope>
    <source>
        <strain evidence="2 3">29B2s-10</strain>
    </source>
</reference>
<evidence type="ECO:0008006" key="4">
    <source>
        <dbReference type="Google" id="ProtNLM"/>
    </source>
</evidence>
<sequence>MSERSMLDVDRERVTCLLLINTQLMKKTINLYSNLLTNQQMLQQIPPQNKQTIMESYQNCTRRIHCNLSVLTFINEKYHADANHQSPPNRPQFPVIMSAPPDMPELNQLYTKLQELYPEALQFLKMKIQQLRKSQGQFPNQSPQQMGTPQQQQQQSLPPQRPTSQQHAQHTPQQQQMMMNTQPVFKNNNNDASFNGGNGINGVNGMNGINGTNSSMFDNNMVSQQPIQQQAPIQMNNVSPSSLLQMDNQNSNANQNGGGMLDFF</sequence>
<name>A0ABP0EFH1_9ASCO</name>
<dbReference type="EMBL" id="OZ004258">
    <property type="protein sequence ID" value="CAK7911116.1"/>
    <property type="molecule type" value="Genomic_DNA"/>
</dbReference>
<protein>
    <recommendedName>
        <fullName evidence="4">Mediator complex subunit 29</fullName>
    </recommendedName>
</protein>